<feature type="compositionally biased region" description="Polar residues" evidence="10">
    <location>
        <begin position="24"/>
        <end position="61"/>
    </location>
</feature>
<sequence>MPAPYTLATPIGERAFGELGLQPSAESSGSFTPANRELSANTLVPRSANSSNPSVYSQQNAVADEDHRPAPSPSVSSNDHAGNNNKPENNAADATPQGSDRSTTPVQAEGSPGTGKKGKRSEGSEDGDEEDWSYDSQLKADHKLAESRGIPPTRSLALAYKDLCVRGTGSADDVTYAPTVGGILFPWKARGYKKRQAKLTAARQTEDQKNAVKDEKEEALKKGERFLVRDFNGVVQPGEMMLVVGRPGSGCTTFLKALSGLHQGYAGVDGKVYYGTMDSDKALTPYKSDVVFNPEEDMHDPNLLVGHTMDFALRNNTPAPGVRLPKEEGGEAMTADEYRTREKGTLLKVFGLEHTHDTKVGDQYVRGVSGGEKKRVSIAEVLTSKASIQMWDNATRGLDADTALRYTKVIRTLCDVDRNAAVVTVYQAGNGIYDCFDKVTVIAEGRVIYYGPREEARGYFEDLGFVHPDGGNTADFLTSVTATNERQVKDGHNGKVPTTAAEFAEAYNKSETSKRMHEELDRHLADEKLQRNTEEAQGVIQAQKEKYAIKSFPQKTSFFTQVKAALIRDYQQRWGDQWTLWARQVTTLIQALTVGSVFYMAPDNTGGLFLRGGVVFLSLLYPSLISLSETTSAFSGRAVMAKHKAASMYRPSAVFVAATIGDLPIFFVQLVIFTLIIYFMAGLKQTAGGYFTYLLFVYFCTLTTTAFFRFVGYSFGTFNNASKVSGFMFSVLVTYAGYAIYSPFMKPWFAWIRWINPIYYSVEALVANELDGLQLQCIQPQLAPYGPGYEGQPAGCAIAGATPGSTILSGTAWMNTALEFYRSHVWRNFGFVIAFWFLCLLLCAIAIERLPAAGSNKATLLYKPGGGGKFIKQANKNGQEPRDEEEGAGAMQTNEKAGNKGKGEKKGEKEKGNDAVHAANTVFTWKNLTYTVQAGGKDLVLLDDVFGYCKAGTLTALMGASGAGKTTLMDVLAARKTEGDIAGEVLMNGRTLPVSFQRTTGYCEQVDVHLPQATVREALEFSALLRQPRSVSDKDKLAYVDVIIDLLELHDLEDAMIGTPGAGLGVEQRKRLTIGVELVSKPTLLFLDEPTSGLDGQSSFLIVQFLRKLTAAGQAVLCTIHQPSASLFAQFDNLLLLKRGGKTVYFGAIDQLNGYFSDKGVDIPKDVNPAERMIDIVSGGLSKGRDWADDWSNSNECKERFAELEQLNKDNEGRESQNEDDKYQYASTTPMQLKLVLKRASVQLWRDTEYVTNKVMLHIGSALFNAFSFWMIGNAYGDLQNRLFTVFNFIFVAPGVIAQLQPKFIANRDVFETREKKAKIYSWWAFCFGEIVAEAPYLIACAFLYWAPWYAVVGFSYSPYPAGPVYLQMTLYEFLYTGIGQFIAAYAPNAVFAALVNPLLIGVLVLFCGVLVPYTQITAFWRYWLYYLNPFNYLIGGMLNPILWDVDVRCTEQEFGVFDPPAGQTCGAYMSSFLQQATGYIDNPDATSQCRYCGYEKGSEYLESLNLGRWIDGWRDICLTLLFVVSSYALVFLLLKLRSKQSKTAK</sequence>
<keyword evidence="4 11" id="KW-0812">Transmembrane</keyword>
<dbReference type="FunFam" id="3.40.50.300:FF:000054">
    <property type="entry name" value="ABC multidrug transporter atrF"/>
    <property type="match status" value="1"/>
</dbReference>
<evidence type="ECO:0000256" key="3">
    <source>
        <dbReference type="ARBA" id="ARBA00022448"/>
    </source>
</evidence>
<dbReference type="InterPro" id="IPR034003">
    <property type="entry name" value="ABCG_PDR_2"/>
</dbReference>
<dbReference type="InterPro" id="IPR017871">
    <property type="entry name" value="ABC_transporter-like_CS"/>
</dbReference>
<dbReference type="Pfam" id="PF06422">
    <property type="entry name" value="PDR_CDR"/>
    <property type="match status" value="1"/>
</dbReference>
<dbReference type="CDD" id="cd03232">
    <property type="entry name" value="ABCG_PDR_domain2"/>
    <property type="match status" value="1"/>
</dbReference>
<dbReference type="RefSeq" id="XP_052944349.1">
    <property type="nucleotide sequence ID" value="XM_053085611.1"/>
</dbReference>
<dbReference type="InterPro" id="IPR010929">
    <property type="entry name" value="PDR_CDR_ABC"/>
</dbReference>
<dbReference type="EMBL" id="JAKWFO010000006">
    <property type="protein sequence ID" value="KAI9634572.1"/>
    <property type="molecule type" value="Genomic_DNA"/>
</dbReference>
<comment type="caution">
    <text evidence="13">The sequence shown here is derived from an EMBL/GenBank/DDBJ whole genome shotgun (WGS) entry which is preliminary data.</text>
</comment>
<evidence type="ECO:0000256" key="9">
    <source>
        <dbReference type="ARBA" id="ARBA00051750"/>
    </source>
</evidence>
<evidence type="ECO:0000313" key="14">
    <source>
        <dbReference type="Proteomes" id="UP001164286"/>
    </source>
</evidence>
<feature type="compositionally biased region" description="Basic and acidic residues" evidence="10">
    <location>
        <begin position="897"/>
        <end position="913"/>
    </location>
</feature>
<dbReference type="GO" id="GO:0016020">
    <property type="term" value="C:membrane"/>
    <property type="evidence" value="ECO:0007669"/>
    <property type="project" value="UniProtKB-SubCell"/>
</dbReference>
<evidence type="ECO:0000256" key="7">
    <source>
        <dbReference type="ARBA" id="ARBA00022989"/>
    </source>
</evidence>
<feature type="compositionally biased region" description="Polar residues" evidence="10">
    <location>
        <begin position="73"/>
        <end position="88"/>
    </location>
</feature>
<feature type="transmembrane region" description="Helical" evidence="11">
    <location>
        <begin position="1366"/>
        <end position="1387"/>
    </location>
</feature>
<feature type="transmembrane region" description="Helical" evidence="11">
    <location>
        <begin position="1514"/>
        <end position="1535"/>
    </location>
</feature>
<organism evidence="13 14">
    <name type="scientific">Dioszegia hungarica</name>
    <dbReference type="NCBI Taxonomy" id="4972"/>
    <lineage>
        <taxon>Eukaryota</taxon>
        <taxon>Fungi</taxon>
        <taxon>Dikarya</taxon>
        <taxon>Basidiomycota</taxon>
        <taxon>Agaricomycotina</taxon>
        <taxon>Tremellomycetes</taxon>
        <taxon>Tremellales</taxon>
        <taxon>Bulleribasidiaceae</taxon>
        <taxon>Dioszegia</taxon>
    </lineage>
</organism>
<keyword evidence="6" id="KW-0067">ATP-binding</keyword>
<feature type="transmembrane region" description="Helical" evidence="11">
    <location>
        <begin position="1255"/>
        <end position="1277"/>
    </location>
</feature>
<feature type="region of interest" description="Disordered" evidence="10">
    <location>
        <begin position="20"/>
        <end position="133"/>
    </location>
</feature>
<dbReference type="Pfam" id="PF01061">
    <property type="entry name" value="ABC2_membrane"/>
    <property type="match status" value="2"/>
</dbReference>
<feature type="compositionally biased region" description="Polar residues" evidence="10">
    <location>
        <begin position="96"/>
        <end position="106"/>
    </location>
</feature>
<evidence type="ECO:0000256" key="5">
    <source>
        <dbReference type="ARBA" id="ARBA00022741"/>
    </source>
</evidence>
<keyword evidence="5" id="KW-0547">Nucleotide-binding</keyword>
<comment type="similarity">
    <text evidence="2">Belongs to the ABC transporter superfamily. ABCG family. PDR (TC 3.A.1.205) subfamily.</text>
</comment>
<name>A0AA38LRM7_9TREE</name>
<dbReference type="Gene3D" id="3.40.50.300">
    <property type="entry name" value="P-loop containing nucleotide triphosphate hydrolases"/>
    <property type="match status" value="2"/>
</dbReference>
<feature type="transmembrane region" description="Helical" evidence="11">
    <location>
        <begin position="1321"/>
        <end position="1346"/>
    </location>
</feature>
<dbReference type="GO" id="GO:0005524">
    <property type="term" value="F:ATP binding"/>
    <property type="evidence" value="ECO:0007669"/>
    <property type="project" value="UniProtKB-KW"/>
</dbReference>
<evidence type="ECO:0000256" key="2">
    <source>
        <dbReference type="ARBA" id="ARBA00006012"/>
    </source>
</evidence>
<feature type="transmembrane region" description="Helical" evidence="11">
    <location>
        <begin position="1399"/>
        <end position="1424"/>
    </location>
</feature>
<dbReference type="Proteomes" id="UP001164286">
    <property type="component" value="Unassembled WGS sequence"/>
</dbReference>
<comment type="subcellular location">
    <subcellularLocation>
        <location evidence="1">Membrane</location>
        <topology evidence="1">Multi-pass membrane protein</topology>
    </subcellularLocation>
</comment>
<dbReference type="GO" id="GO:0140359">
    <property type="term" value="F:ABC-type transporter activity"/>
    <property type="evidence" value="ECO:0007669"/>
    <property type="project" value="InterPro"/>
</dbReference>
<feature type="domain" description="ABC transporter" evidence="12">
    <location>
        <begin position="923"/>
        <end position="1165"/>
    </location>
</feature>
<dbReference type="Pfam" id="PF00005">
    <property type="entry name" value="ABC_tran"/>
    <property type="match status" value="2"/>
</dbReference>
<evidence type="ECO:0000256" key="6">
    <source>
        <dbReference type="ARBA" id="ARBA00022840"/>
    </source>
</evidence>
<dbReference type="Pfam" id="PF19055">
    <property type="entry name" value="ABC2_membrane_7"/>
    <property type="match status" value="1"/>
</dbReference>
<feature type="transmembrane region" description="Helical" evidence="11">
    <location>
        <begin position="693"/>
        <end position="712"/>
    </location>
</feature>
<evidence type="ECO:0000256" key="8">
    <source>
        <dbReference type="ARBA" id="ARBA00023136"/>
    </source>
</evidence>
<feature type="compositionally biased region" description="Acidic residues" evidence="10">
    <location>
        <begin position="124"/>
        <end position="133"/>
    </location>
</feature>
<reference evidence="13" key="1">
    <citation type="journal article" date="2022" name="G3 (Bethesda)">
        <title>High quality genome of the basidiomycete yeast Dioszegia hungarica PDD-24b-2 isolated from cloud water.</title>
        <authorList>
            <person name="Jarrige D."/>
            <person name="Haridas S."/>
            <person name="Bleykasten-Grosshans C."/>
            <person name="Joly M."/>
            <person name="Nadalig T."/>
            <person name="Sancelme M."/>
            <person name="Vuilleumier S."/>
            <person name="Grigoriev I.V."/>
            <person name="Amato P."/>
            <person name="Bringel F."/>
        </authorList>
    </citation>
    <scope>NUCLEOTIDE SEQUENCE</scope>
    <source>
        <strain evidence="13">PDD-24b-2</strain>
    </source>
</reference>
<keyword evidence="3" id="KW-0813">Transport</keyword>
<evidence type="ECO:0000313" key="13">
    <source>
        <dbReference type="EMBL" id="KAI9634572.1"/>
    </source>
</evidence>
<evidence type="ECO:0000256" key="1">
    <source>
        <dbReference type="ARBA" id="ARBA00004141"/>
    </source>
</evidence>
<feature type="transmembrane region" description="Helical" evidence="11">
    <location>
        <begin position="1283"/>
        <end position="1300"/>
    </location>
</feature>
<dbReference type="InterPro" id="IPR034001">
    <property type="entry name" value="ABCG_PDR_1"/>
</dbReference>
<dbReference type="InterPro" id="IPR013525">
    <property type="entry name" value="ABC2_TM"/>
</dbReference>
<dbReference type="PROSITE" id="PS50893">
    <property type="entry name" value="ABC_TRANSPORTER_2"/>
    <property type="match status" value="2"/>
</dbReference>
<gene>
    <name evidence="13" type="ORF">MKK02DRAFT_16305</name>
</gene>
<dbReference type="InterPro" id="IPR027417">
    <property type="entry name" value="P-loop_NTPase"/>
</dbReference>
<evidence type="ECO:0000256" key="10">
    <source>
        <dbReference type="SAM" id="MobiDB-lite"/>
    </source>
</evidence>
<dbReference type="PANTHER" id="PTHR19241">
    <property type="entry name" value="ATP-BINDING CASSETTE TRANSPORTER"/>
    <property type="match status" value="1"/>
</dbReference>
<dbReference type="InterPro" id="IPR043926">
    <property type="entry name" value="ABCG_dom"/>
</dbReference>
<feature type="region of interest" description="Disordered" evidence="10">
    <location>
        <begin position="872"/>
        <end position="913"/>
    </location>
</feature>
<evidence type="ECO:0000256" key="4">
    <source>
        <dbReference type="ARBA" id="ARBA00022692"/>
    </source>
</evidence>
<dbReference type="InterPro" id="IPR003439">
    <property type="entry name" value="ABC_transporter-like_ATP-bd"/>
</dbReference>
<dbReference type="GeneID" id="77724812"/>
<feature type="transmembrane region" description="Helical" evidence="11">
    <location>
        <begin position="608"/>
        <end position="627"/>
    </location>
</feature>
<evidence type="ECO:0000256" key="11">
    <source>
        <dbReference type="SAM" id="Phobius"/>
    </source>
</evidence>
<protein>
    <submittedName>
        <fullName evidence="13">ABC transporter</fullName>
    </submittedName>
</protein>
<dbReference type="InterPro" id="IPR003593">
    <property type="entry name" value="AAA+_ATPase"/>
</dbReference>
<keyword evidence="8 11" id="KW-0472">Membrane</keyword>
<feature type="transmembrane region" description="Helical" evidence="11">
    <location>
        <begin position="829"/>
        <end position="847"/>
    </location>
</feature>
<dbReference type="CDD" id="cd03233">
    <property type="entry name" value="ABCG_PDR_domain1"/>
    <property type="match status" value="1"/>
</dbReference>
<feature type="domain" description="ABC transporter" evidence="12">
    <location>
        <begin position="212"/>
        <end position="469"/>
    </location>
</feature>
<accession>A0AA38LRM7</accession>
<keyword evidence="7 11" id="KW-1133">Transmembrane helix</keyword>
<feature type="transmembrane region" description="Helical" evidence="11">
    <location>
        <begin position="648"/>
        <end position="681"/>
    </location>
</feature>
<feature type="transmembrane region" description="Helical" evidence="11">
    <location>
        <begin position="724"/>
        <end position="741"/>
    </location>
</feature>
<comment type="catalytic activity">
    <reaction evidence="9">
        <text>itraconazole(in) + ATP + H2O = itraconazole(out) + ADP + phosphate + H(+)</text>
        <dbReference type="Rhea" id="RHEA:33503"/>
        <dbReference type="ChEBI" id="CHEBI:6076"/>
        <dbReference type="ChEBI" id="CHEBI:15377"/>
        <dbReference type="ChEBI" id="CHEBI:15378"/>
        <dbReference type="ChEBI" id="CHEBI:30616"/>
        <dbReference type="ChEBI" id="CHEBI:43474"/>
        <dbReference type="ChEBI" id="CHEBI:456216"/>
    </reaction>
    <physiologicalReaction direction="left-to-right" evidence="9">
        <dbReference type="Rhea" id="RHEA:33504"/>
    </physiologicalReaction>
</comment>
<dbReference type="GO" id="GO:0016887">
    <property type="term" value="F:ATP hydrolysis activity"/>
    <property type="evidence" value="ECO:0007669"/>
    <property type="project" value="InterPro"/>
</dbReference>
<dbReference type="SUPFAM" id="SSF52540">
    <property type="entry name" value="P-loop containing nucleoside triphosphate hydrolases"/>
    <property type="match status" value="2"/>
</dbReference>
<proteinExistence type="inferred from homology"/>
<dbReference type="PROSITE" id="PS00211">
    <property type="entry name" value="ABC_TRANSPORTER_1"/>
    <property type="match status" value="1"/>
</dbReference>
<dbReference type="SMART" id="SM00382">
    <property type="entry name" value="AAA"/>
    <property type="match status" value="2"/>
</dbReference>
<keyword evidence="14" id="KW-1185">Reference proteome</keyword>
<evidence type="ECO:0000259" key="12">
    <source>
        <dbReference type="PROSITE" id="PS50893"/>
    </source>
</evidence>